<evidence type="ECO:0000313" key="1">
    <source>
        <dbReference type="EMBL" id="PHG74215.1"/>
    </source>
</evidence>
<dbReference type="Proteomes" id="UP000225135">
    <property type="component" value="Unassembled WGS sequence"/>
</dbReference>
<dbReference type="EMBL" id="NUUR01000133">
    <property type="protein sequence ID" value="PHG74215.1"/>
    <property type="molecule type" value="Genomic_DNA"/>
</dbReference>
<organism evidence="1 2">
    <name type="scientific">Bacillus cereus</name>
    <dbReference type="NCBI Taxonomy" id="1396"/>
    <lineage>
        <taxon>Bacteria</taxon>
        <taxon>Bacillati</taxon>
        <taxon>Bacillota</taxon>
        <taxon>Bacilli</taxon>
        <taxon>Bacillales</taxon>
        <taxon>Bacillaceae</taxon>
        <taxon>Bacillus</taxon>
        <taxon>Bacillus cereus group</taxon>
    </lineage>
</organism>
<name>A0A9X7E0S4_BACCE</name>
<gene>
    <name evidence="1" type="ORF">COI69_30360</name>
</gene>
<proteinExistence type="predicted"/>
<protein>
    <submittedName>
        <fullName evidence="1">Uncharacterized protein</fullName>
    </submittedName>
</protein>
<evidence type="ECO:0000313" key="2">
    <source>
        <dbReference type="Proteomes" id="UP000225135"/>
    </source>
</evidence>
<accession>A0A9X7E0S4</accession>
<reference evidence="1 2" key="1">
    <citation type="submission" date="2017-09" db="EMBL/GenBank/DDBJ databases">
        <title>Large-scale bioinformatics analysis of Bacillus genomes uncovers conserved roles of natural products in bacterial physiology.</title>
        <authorList>
            <consortium name="Agbiome Team Llc"/>
            <person name="Bleich R.M."/>
            <person name="Grubbs K.J."/>
            <person name="Santa Maria K.C."/>
            <person name="Allen S.E."/>
            <person name="Farag S."/>
            <person name="Shank E.A."/>
            <person name="Bowers A."/>
        </authorList>
    </citation>
    <scope>NUCLEOTIDE SEQUENCE [LARGE SCALE GENOMIC DNA]</scope>
    <source>
        <strain evidence="1 2">AFS029792</strain>
    </source>
</reference>
<comment type="caution">
    <text evidence="1">The sequence shown here is derived from an EMBL/GenBank/DDBJ whole genome shotgun (WGS) entry which is preliminary data.</text>
</comment>
<sequence>MFTASSEKFNKTISNGVLFELLKEFVKTIVRKVSAYVFRKQILEKDNKKTTPRRRCKQKGGFCKK</sequence>
<dbReference type="AlphaFoldDB" id="A0A9X7E0S4"/>